<organism evidence="9 10">
    <name type="scientific">Pseudomonas pohangensis</name>
    <dbReference type="NCBI Taxonomy" id="364197"/>
    <lineage>
        <taxon>Bacteria</taxon>
        <taxon>Pseudomonadati</taxon>
        <taxon>Pseudomonadota</taxon>
        <taxon>Gammaproteobacteria</taxon>
        <taxon>Pseudomonadales</taxon>
        <taxon>Pseudomonadaceae</taxon>
        <taxon>Pseudomonas</taxon>
    </lineage>
</organism>
<evidence type="ECO:0000313" key="10">
    <source>
        <dbReference type="Proteomes" id="UP000243232"/>
    </source>
</evidence>
<dbReference type="OrthoDB" id="9812625at2"/>
<accession>A0A1H2FAM1</accession>
<sequence>MSVNEVSSVGSEELRRLFDNQRAAQIKEPYASLELRTDRINRMIDMLVENEQSLIDAVMADFENRSPMMTRFSDIFPTLENLKHVRKHLKQWMKPESRSSKFPLGLMGAKSKVEYVPLGVVGNISPWNFPIQLALSPLADIFGAGNRVLLKPSELSPETSRLMAALIAKRFDETELAVVLGGPEVSAEFSKLKFDHLLFTGSTNIARLVAQSAAPNLVPLTLELGGKNPVIISSGANIKLAADKLMWAKSLNGGQICLCPDTICVPESKLEEFVTACKSSLQKMFPNIATDPEYTHIITQRHADRLRDMLSEAKGAGARVVNLHEGGCSGRRVLPSLIINAGVNCRVEQEEIFGPLLSVKSYSNLQEVITYINQRARPLALYYFGSNQKEIEKLTRETVSGGMVVNDLMAHILQDDLPFGGVGDSGTGCYHGFDGFKNFSHAKAVYSQSTLDPFKYLRPPYGKLVKKVIASQIKK</sequence>
<dbReference type="PANTHER" id="PTHR43570">
    <property type="entry name" value="ALDEHYDE DEHYDROGENASE"/>
    <property type="match status" value="1"/>
</dbReference>
<dbReference type="AlphaFoldDB" id="A0A1H2FAM1"/>
<dbReference type="PIRSF" id="PIRSF036492">
    <property type="entry name" value="ALDH"/>
    <property type="match status" value="1"/>
</dbReference>
<comment type="similarity">
    <text evidence="1 4 7">Belongs to the aldehyde dehydrogenase family.</text>
</comment>
<dbReference type="InterPro" id="IPR012394">
    <property type="entry name" value="Aldehyde_DH_NAD(P)"/>
</dbReference>
<feature type="domain" description="Aldehyde dehydrogenase" evidence="8">
    <location>
        <begin position="5"/>
        <end position="445"/>
    </location>
</feature>
<dbReference type="GO" id="GO:0006081">
    <property type="term" value="P:aldehyde metabolic process"/>
    <property type="evidence" value="ECO:0007669"/>
    <property type="project" value="InterPro"/>
</dbReference>
<name>A0A1H2FAM1_9PSED</name>
<evidence type="ECO:0000256" key="3">
    <source>
        <dbReference type="ARBA" id="ARBA00023027"/>
    </source>
</evidence>
<keyword evidence="10" id="KW-1185">Reference proteome</keyword>
<dbReference type="Gene3D" id="3.40.309.10">
    <property type="entry name" value="Aldehyde Dehydrogenase, Chain A, domain 2"/>
    <property type="match status" value="1"/>
</dbReference>
<evidence type="ECO:0000256" key="6">
    <source>
        <dbReference type="PROSITE-ProRule" id="PRU10007"/>
    </source>
</evidence>
<dbReference type="InterPro" id="IPR016162">
    <property type="entry name" value="Ald_DH_N"/>
</dbReference>
<dbReference type="EMBL" id="LT629785">
    <property type="protein sequence ID" value="SDU04401.1"/>
    <property type="molecule type" value="Genomic_DNA"/>
</dbReference>
<proteinExistence type="inferred from homology"/>
<reference evidence="10" key="1">
    <citation type="submission" date="2016-10" db="EMBL/GenBank/DDBJ databases">
        <authorList>
            <person name="Varghese N."/>
            <person name="Submissions S."/>
        </authorList>
    </citation>
    <scope>NUCLEOTIDE SEQUENCE [LARGE SCALE GENOMIC DNA]</scope>
    <source>
        <strain evidence="10">DSM 17875</strain>
    </source>
</reference>
<dbReference type="GO" id="GO:0004029">
    <property type="term" value="F:aldehyde dehydrogenase (NAD+) activity"/>
    <property type="evidence" value="ECO:0007669"/>
    <property type="project" value="TreeGrafter"/>
</dbReference>
<dbReference type="InterPro" id="IPR016163">
    <property type="entry name" value="Ald_DH_C"/>
</dbReference>
<evidence type="ECO:0000256" key="7">
    <source>
        <dbReference type="RuleBase" id="RU003345"/>
    </source>
</evidence>
<evidence type="ECO:0000256" key="4">
    <source>
        <dbReference type="PIRNR" id="PIRNR036492"/>
    </source>
</evidence>
<dbReference type="CDD" id="cd07133">
    <property type="entry name" value="ALDH_CALDH_CalB"/>
    <property type="match status" value="1"/>
</dbReference>
<keyword evidence="2 4" id="KW-0560">Oxidoreductase</keyword>
<evidence type="ECO:0000259" key="8">
    <source>
        <dbReference type="Pfam" id="PF00171"/>
    </source>
</evidence>
<evidence type="ECO:0000256" key="1">
    <source>
        <dbReference type="ARBA" id="ARBA00009986"/>
    </source>
</evidence>
<dbReference type="Gene3D" id="3.40.605.10">
    <property type="entry name" value="Aldehyde Dehydrogenase, Chain A, domain 1"/>
    <property type="match status" value="1"/>
</dbReference>
<dbReference type="GO" id="GO:0005737">
    <property type="term" value="C:cytoplasm"/>
    <property type="evidence" value="ECO:0007669"/>
    <property type="project" value="TreeGrafter"/>
</dbReference>
<dbReference type="PANTHER" id="PTHR43570:SF20">
    <property type="entry name" value="ALDEHYDE DEHYDROGENASE ALDX-RELATED"/>
    <property type="match status" value="1"/>
</dbReference>
<dbReference type="SUPFAM" id="SSF53720">
    <property type="entry name" value="ALDH-like"/>
    <property type="match status" value="1"/>
</dbReference>
<gene>
    <name evidence="9" type="ORF">SAMN05216296_1448</name>
</gene>
<feature type="active site" evidence="5">
    <location>
        <position position="257"/>
    </location>
</feature>
<keyword evidence="3" id="KW-0520">NAD</keyword>
<dbReference type="InterPro" id="IPR015590">
    <property type="entry name" value="Aldehyde_DH_dom"/>
</dbReference>
<evidence type="ECO:0000256" key="5">
    <source>
        <dbReference type="PIRSR" id="PIRSR036492-1"/>
    </source>
</evidence>
<feature type="active site" evidence="5 6">
    <location>
        <position position="223"/>
    </location>
</feature>
<evidence type="ECO:0000256" key="2">
    <source>
        <dbReference type="ARBA" id="ARBA00023002"/>
    </source>
</evidence>
<dbReference type="Proteomes" id="UP000243232">
    <property type="component" value="Chromosome I"/>
</dbReference>
<dbReference type="RefSeq" id="WP_090193772.1">
    <property type="nucleotide sequence ID" value="NZ_LT629785.1"/>
</dbReference>
<dbReference type="Pfam" id="PF00171">
    <property type="entry name" value="Aldedh"/>
    <property type="match status" value="1"/>
</dbReference>
<dbReference type="STRING" id="364197.SAMN05216296_1448"/>
<dbReference type="PROSITE" id="PS00687">
    <property type="entry name" value="ALDEHYDE_DEHYDR_GLU"/>
    <property type="match status" value="1"/>
</dbReference>
<protein>
    <recommendedName>
        <fullName evidence="4">Aldehyde dehydrogenase</fullName>
    </recommendedName>
</protein>
<evidence type="ECO:0000313" key="9">
    <source>
        <dbReference type="EMBL" id="SDU04401.1"/>
    </source>
</evidence>
<dbReference type="InterPro" id="IPR029510">
    <property type="entry name" value="Ald_DH_CS_GLU"/>
</dbReference>
<dbReference type="InterPro" id="IPR016161">
    <property type="entry name" value="Ald_DH/histidinol_DH"/>
</dbReference>